<evidence type="ECO:0000256" key="6">
    <source>
        <dbReference type="SAM" id="MobiDB-lite"/>
    </source>
</evidence>
<keyword evidence="3 7" id="KW-0812">Transmembrane</keyword>
<dbReference type="Proteomes" id="UP001161757">
    <property type="component" value="Unassembled WGS sequence"/>
</dbReference>
<proteinExistence type="inferred from homology"/>
<dbReference type="PROSITE" id="PS00216">
    <property type="entry name" value="SUGAR_TRANSPORT_1"/>
    <property type="match status" value="1"/>
</dbReference>
<evidence type="ECO:0000256" key="7">
    <source>
        <dbReference type="SAM" id="Phobius"/>
    </source>
</evidence>
<feature type="transmembrane region" description="Helical" evidence="7">
    <location>
        <begin position="125"/>
        <end position="145"/>
    </location>
</feature>
<dbReference type="InterPro" id="IPR050360">
    <property type="entry name" value="MFS_Sugar_Transporters"/>
</dbReference>
<keyword evidence="4 7" id="KW-1133">Transmembrane helix</keyword>
<evidence type="ECO:0000313" key="9">
    <source>
        <dbReference type="EMBL" id="KAJ8986420.1"/>
    </source>
</evidence>
<feature type="transmembrane region" description="Helical" evidence="7">
    <location>
        <begin position="392"/>
        <end position="415"/>
    </location>
</feature>
<dbReference type="PANTHER" id="PTHR48022:SF27">
    <property type="entry name" value="MAJOR FACILITATOR SUPERFAMILY (MFS) PROFILE DOMAIN-CONTAINING PROTEIN"/>
    <property type="match status" value="1"/>
</dbReference>
<dbReference type="Gene3D" id="1.20.1250.20">
    <property type="entry name" value="MFS general substrate transporter like domains"/>
    <property type="match status" value="1"/>
</dbReference>
<feature type="transmembrane region" description="Helical" evidence="7">
    <location>
        <begin position="93"/>
        <end position="113"/>
    </location>
</feature>
<dbReference type="Pfam" id="PF00083">
    <property type="entry name" value="Sugar_tr"/>
    <property type="match status" value="1"/>
</dbReference>
<dbReference type="GO" id="GO:0005351">
    <property type="term" value="F:carbohydrate:proton symporter activity"/>
    <property type="evidence" value="ECO:0007669"/>
    <property type="project" value="TreeGrafter"/>
</dbReference>
<feature type="region of interest" description="Disordered" evidence="6">
    <location>
        <begin position="1"/>
        <end position="25"/>
    </location>
</feature>
<feature type="transmembrane region" description="Helical" evidence="7">
    <location>
        <begin position="427"/>
        <end position="450"/>
    </location>
</feature>
<dbReference type="InterPro" id="IPR005828">
    <property type="entry name" value="MFS_sugar_transport-like"/>
</dbReference>
<keyword evidence="5 7" id="KW-0472">Membrane</keyword>
<dbReference type="InterPro" id="IPR036259">
    <property type="entry name" value="MFS_trans_sf"/>
</dbReference>
<dbReference type="AlphaFoldDB" id="A0AAN6EJN7"/>
<evidence type="ECO:0000259" key="8">
    <source>
        <dbReference type="PROSITE" id="PS50850"/>
    </source>
</evidence>
<feature type="transmembrane region" description="Helical" evidence="7">
    <location>
        <begin position="35"/>
        <end position="55"/>
    </location>
</feature>
<evidence type="ECO:0000256" key="3">
    <source>
        <dbReference type="ARBA" id="ARBA00022692"/>
    </source>
</evidence>
<dbReference type="InterPro" id="IPR005829">
    <property type="entry name" value="Sugar_transporter_CS"/>
</dbReference>
<organism evidence="9 10">
    <name type="scientific">Exophiala dermatitidis</name>
    <name type="common">Black yeast-like fungus</name>
    <name type="synonym">Wangiella dermatitidis</name>
    <dbReference type="NCBI Taxonomy" id="5970"/>
    <lineage>
        <taxon>Eukaryota</taxon>
        <taxon>Fungi</taxon>
        <taxon>Dikarya</taxon>
        <taxon>Ascomycota</taxon>
        <taxon>Pezizomycotina</taxon>
        <taxon>Eurotiomycetes</taxon>
        <taxon>Chaetothyriomycetidae</taxon>
        <taxon>Chaetothyriales</taxon>
        <taxon>Herpotrichiellaceae</taxon>
        <taxon>Exophiala</taxon>
    </lineage>
</organism>
<comment type="caution">
    <text evidence="9">The sequence shown here is derived from an EMBL/GenBank/DDBJ whole genome shotgun (WGS) entry which is preliminary data.</text>
</comment>
<comment type="similarity">
    <text evidence="2">Belongs to the major facilitator superfamily. Sugar transporter (TC 2.A.1.1) family.</text>
</comment>
<sequence length="524" mass="57400">MSAFTEEQTSTMDQKQQEGHVETVEDNTRLSKHGVGFTFFLNALIVGCSWAMYAYDNNFTTPLVALPRFVQHYQKGKGDVLGATLFSANNLDFLSSFPLVGAAIGGFIGMPLLQKLGRKWSLQIAYVVFCTPGAIIQLCAPTIAALAIGRFWSNIGISLANTSSGLYLSEIAPVKIRAQIIGFAIIGCNAVSILAITLVWGTEKIKDDRAFKIPFAVQLAIPVFLFLITFFVVESPTFYALRGRMDEARKTLLKLRKNNPAAVEAEMIALEELAVRGRDKEKARFWDILNKDNLQRTLVGASYTSLSQVCGQVLTLTYATVLLVQSGIEDPFEITIIITVAIFLGATVGLVLLDKVGRRPIALTGFVIIFLLDISIAGLATGGLETKPERVAMAAMFIIFGFFNAFTFQSIMLLAPSELSSVTLREASFAWAVFWMYVTAIIATFVVPQLTQAANLAARADYIFAGCTLVTIVVTYFFLPETRGRSLAEIDHLYATKIPARKWPKPGTVIPETVREQPVQVVAA</sequence>
<name>A0AAN6EJN7_EXODE</name>
<evidence type="ECO:0000256" key="1">
    <source>
        <dbReference type="ARBA" id="ARBA00004141"/>
    </source>
</evidence>
<feature type="transmembrane region" description="Helical" evidence="7">
    <location>
        <begin position="334"/>
        <end position="353"/>
    </location>
</feature>
<feature type="domain" description="Major facilitator superfamily (MFS) profile" evidence="8">
    <location>
        <begin position="42"/>
        <end position="483"/>
    </location>
</feature>
<evidence type="ECO:0000256" key="5">
    <source>
        <dbReference type="ARBA" id="ARBA00023136"/>
    </source>
</evidence>
<comment type="subcellular location">
    <subcellularLocation>
        <location evidence="1">Membrane</location>
        <topology evidence="1">Multi-pass membrane protein</topology>
    </subcellularLocation>
</comment>
<evidence type="ECO:0000256" key="2">
    <source>
        <dbReference type="ARBA" id="ARBA00010992"/>
    </source>
</evidence>
<gene>
    <name evidence="9" type="ORF">HRR80_009469</name>
</gene>
<protein>
    <recommendedName>
        <fullName evidence="8">Major facilitator superfamily (MFS) profile domain-containing protein</fullName>
    </recommendedName>
</protein>
<dbReference type="PANTHER" id="PTHR48022">
    <property type="entry name" value="PLASTIDIC GLUCOSE TRANSPORTER 4"/>
    <property type="match status" value="1"/>
</dbReference>
<dbReference type="SUPFAM" id="SSF103473">
    <property type="entry name" value="MFS general substrate transporter"/>
    <property type="match status" value="1"/>
</dbReference>
<dbReference type="PROSITE" id="PS50850">
    <property type="entry name" value="MFS"/>
    <property type="match status" value="1"/>
</dbReference>
<evidence type="ECO:0000256" key="4">
    <source>
        <dbReference type="ARBA" id="ARBA00022989"/>
    </source>
</evidence>
<evidence type="ECO:0000313" key="10">
    <source>
        <dbReference type="Proteomes" id="UP001161757"/>
    </source>
</evidence>
<feature type="compositionally biased region" description="Polar residues" evidence="6">
    <location>
        <begin position="1"/>
        <end position="14"/>
    </location>
</feature>
<feature type="transmembrane region" description="Helical" evidence="7">
    <location>
        <begin position="180"/>
        <end position="200"/>
    </location>
</feature>
<accession>A0AAN6EJN7</accession>
<feature type="compositionally biased region" description="Basic and acidic residues" evidence="6">
    <location>
        <begin position="15"/>
        <end position="25"/>
    </location>
</feature>
<dbReference type="InterPro" id="IPR020846">
    <property type="entry name" value="MFS_dom"/>
</dbReference>
<feature type="transmembrane region" description="Helical" evidence="7">
    <location>
        <begin position="220"/>
        <end position="241"/>
    </location>
</feature>
<feature type="transmembrane region" description="Helical" evidence="7">
    <location>
        <begin position="360"/>
        <end position="380"/>
    </location>
</feature>
<dbReference type="GO" id="GO:0016020">
    <property type="term" value="C:membrane"/>
    <property type="evidence" value="ECO:0007669"/>
    <property type="project" value="UniProtKB-SubCell"/>
</dbReference>
<dbReference type="EMBL" id="JAJGCB010000038">
    <property type="protein sequence ID" value="KAJ8986420.1"/>
    <property type="molecule type" value="Genomic_DNA"/>
</dbReference>
<feature type="transmembrane region" description="Helical" evidence="7">
    <location>
        <begin position="462"/>
        <end position="479"/>
    </location>
</feature>
<reference evidence="9" key="1">
    <citation type="submission" date="2023-01" db="EMBL/GenBank/DDBJ databases">
        <title>Exophiala dermititidis isolated from Cystic Fibrosis Patient.</title>
        <authorList>
            <person name="Kurbessoian T."/>
            <person name="Crocker A."/>
            <person name="Murante D."/>
            <person name="Hogan D.A."/>
            <person name="Stajich J.E."/>
        </authorList>
    </citation>
    <scope>NUCLEOTIDE SEQUENCE</scope>
    <source>
        <strain evidence="9">Ex8</strain>
    </source>
</reference>